<proteinExistence type="predicted"/>
<dbReference type="Proteomes" id="UP000660265">
    <property type="component" value="Unassembled WGS sequence"/>
</dbReference>
<dbReference type="SUPFAM" id="SSF47413">
    <property type="entry name" value="lambda repressor-like DNA-binding domains"/>
    <property type="match status" value="1"/>
</dbReference>
<keyword evidence="3" id="KW-1185">Reference proteome</keyword>
<evidence type="ECO:0000313" key="3">
    <source>
        <dbReference type="Proteomes" id="UP000660265"/>
    </source>
</evidence>
<comment type="caution">
    <text evidence="2">The sequence shown here is derived from an EMBL/GenBank/DDBJ whole genome shotgun (WGS) entry which is preliminary data.</text>
</comment>
<protein>
    <submittedName>
        <fullName evidence="2">Transcriptional regulator</fullName>
    </submittedName>
</protein>
<dbReference type="CDD" id="cd00093">
    <property type="entry name" value="HTH_XRE"/>
    <property type="match status" value="1"/>
</dbReference>
<reference evidence="3" key="1">
    <citation type="journal article" date="2019" name="Int. J. Syst. Evol. Microbiol.">
        <title>The Global Catalogue of Microorganisms (GCM) 10K type strain sequencing project: providing services to taxonomists for standard genome sequencing and annotation.</title>
        <authorList>
            <consortium name="The Broad Institute Genomics Platform"/>
            <consortium name="The Broad Institute Genome Sequencing Center for Infectious Disease"/>
            <person name="Wu L."/>
            <person name="Ma J."/>
        </authorList>
    </citation>
    <scope>NUCLEOTIDE SEQUENCE [LARGE SCALE GENOMIC DNA]</scope>
    <source>
        <strain evidence="3">CGMCC 4.7275</strain>
    </source>
</reference>
<feature type="domain" description="HTH cro/C1-type" evidence="1">
    <location>
        <begin position="29"/>
        <end position="81"/>
    </location>
</feature>
<dbReference type="Gene3D" id="1.10.260.40">
    <property type="entry name" value="lambda repressor-like DNA-binding domains"/>
    <property type="match status" value="1"/>
</dbReference>
<dbReference type="InterPro" id="IPR001387">
    <property type="entry name" value="Cro/C1-type_HTH"/>
</dbReference>
<dbReference type="Pfam" id="PF17765">
    <property type="entry name" value="MLTR_LBD"/>
    <property type="match status" value="1"/>
</dbReference>
<dbReference type="RefSeq" id="WP_189106535.1">
    <property type="nucleotide sequence ID" value="NZ_BMMV01000004.1"/>
</dbReference>
<dbReference type="PROSITE" id="PS50943">
    <property type="entry name" value="HTH_CROC1"/>
    <property type="match status" value="1"/>
</dbReference>
<accession>A0ABQ2E0T3</accession>
<dbReference type="EMBL" id="BMMV01000004">
    <property type="protein sequence ID" value="GGJ84349.1"/>
    <property type="molecule type" value="Genomic_DNA"/>
</dbReference>
<dbReference type="SMART" id="SM00530">
    <property type="entry name" value="HTH_XRE"/>
    <property type="match status" value="1"/>
</dbReference>
<name>A0ABQ2E0T3_9ACTN</name>
<dbReference type="PANTHER" id="PTHR35010">
    <property type="entry name" value="BLL4672 PROTEIN-RELATED"/>
    <property type="match status" value="1"/>
</dbReference>
<dbReference type="Pfam" id="PF13560">
    <property type="entry name" value="HTH_31"/>
    <property type="match status" value="1"/>
</dbReference>
<gene>
    <name evidence="2" type="ORF">GCM10011583_15010</name>
</gene>
<dbReference type="InterPro" id="IPR041413">
    <property type="entry name" value="MLTR_LBD"/>
</dbReference>
<evidence type="ECO:0000313" key="2">
    <source>
        <dbReference type="EMBL" id="GGJ84349.1"/>
    </source>
</evidence>
<evidence type="ECO:0000259" key="1">
    <source>
        <dbReference type="PROSITE" id="PS50943"/>
    </source>
</evidence>
<dbReference type="Gene3D" id="3.30.450.180">
    <property type="match status" value="1"/>
</dbReference>
<dbReference type="PANTHER" id="PTHR35010:SF2">
    <property type="entry name" value="BLL4672 PROTEIN"/>
    <property type="match status" value="1"/>
</dbReference>
<dbReference type="InterPro" id="IPR010982">
    <property type="entry name" value="Lambda_DNA-bd_dom_sf"/>
</dbReference>
<sequence>MNGHELGEFLRARRARLKPADVGMPSSGARRVAGLRREEVAVLAGVSADYYARLEQGRERSPSGPVVDALGQALRLDADAVGHAYRLAGLTPKALKAPHRTAADPERVDPELARLMSAFPAAVAYIVNRRLDVLASNALADALMSPLADRRHMVRSLFHDPAARVLFAEWPTVARDSVEALRLAVGHDPHDPVLTALVAELRAGSEEFAALWQDHSVGELGRKTKIFNHPDVGRIELTYQTFDVQGTPGRQLLVGTAAPGADADSLALLQSLHAARRDGRRTDNSPSTKES</sequence>
<organism evidence="2 3">
    <name type="scientific">Streptomyces camponoticapitis</name>
    <dbReference type="NCBI Taxonomy" id="1616125"/>
    <lineage>
        <taxon>Bacteria</taxon>
        <taxon>Bacillati</taxon>
        <taxon>Actinomycetota</taxon>
        <taxon>Actinomycetes</taxon>
        <taxon>Kitasatosporales</taxon>
        <taxon>Streptomycetaceae</taxon>
        <taxon>Streptomyces</taxon>
    </lineage>
</organism>